<sequence length="487" mass="50910">MVFKKFSTVLAVAVAVVATFSNGVDSVSASSLPRVHAGVHRTLRAQGTVNLIVTMKEGTEKTLATVKEAAFSDRGQQIASMVDALEQSAKKSQGSVTSLLSQEAATSEPLFKTTTSFWVSNQVFIEGATFELIEKLAQVDSISEIREEIVVKLRKPVVSDAVASNFTTEAVGTAAIIAPTNPKWGVKMIQASDVWATGNLGQNVNVGIIDTGVRSTHVALKGNFLGDFGWYDPEKKAAAPYDPDGHGTHTTGTVAGGNGIGVAPGAKWLHCKGCRTDDCTESDLLACAQFMTCPTNPAGTKKDCSKAPRVINNSWAGDQGDTFFNAAVKTWVAADITPVFANGNSGSKCSTAESPGDVSDVITVGATDSTDTLADFSSRGPSIGGLLKPDISAPGVRVYSASWVDDSSYRYESGTSMAAPHVTGAIALLLSAKPTLTYTQVKSLLYTTADRSGLGATGQTCGGTSDSKFPNNQYGNGRLNILTAVKK</sequence>
<dbReference type="PROSITE" id="PS00138">
    <property type="entry name" value="SUBTILASE_SER"/>
    <property type="match status" value="1"/>
</dbReference>
<evidence type="ECO:0000313" key="13">
    <source>
        <dbReference type="Proteomes" id="UP000019132"/>
    </source>
</evidence>
<evidence type="ECO:0000256" key="4">
    <source>
        <dbReference type="ARBA" id="ARBA00022825"/>
    </source>
</evidence>
<dbReference type="InterPro" id="IPR000209">
    <property type="entry name" value="Peptidase_S8/S53_dom"/>
</dbReference>
<evidence type="ECO:0000256" key="3">
    <source>
        <dbReference type="ARBA" id="ARBA00022801"/>
    </source>
</evidence>
<dbReference type="PRINTS" id="PR00723">
    <property type="entry name" value="SUBTILISIN"/>
</dbReference>
<dbReference type="Proteomes" id="UP000019132">
    <property type="component" value="Unassembled WGS sequence"/>
</dbReference>
<proteinExistence type="inferred from homology"/>
<organism evidence="12 13">
    <name type="scientific">Globisporangium ultimum (strain ATCC 200006 / CBS 805.95 / DAOM BR144)</name>
    <name type="common">Pythium ultimum</name>
    <dbReference type="NCBI Taxonomy" id="431595"/>
    <lineage>
        <taxon>Eukaryota</taxon>
        <taxon>Sar</taxon>
        <taxon>Stramenopiles</taxon>
        <taxon>Oomycota</taxon>
        <taxon>Peronosporomycetes</taxon>
        <taxon>Pythiales</taxon>
        <taxon>Pythiaceae</taxon>
        <taxon>Globisporangium</taxon>
    </lineage>
</organism>
<dbReference type="AlphaFoldDB" id="K3W9D5"/>
<dbReference type="EMBL" id="GL376626">
    <property type="status" value="NOT_ANNOTATED_CDS"/>
    <property type="molecule type" value="Genomic_DNA"/>
</dbReference>
<accession>K3W9D5</accession>
<dbReference type="EC" id="3.4.21.62" evidence="6"/>
<feature type="chain" id="PRO_5003870826" description="subtilisin" evidence="10">
    <location>
        <begin position="30"/>
        <end position="487"/>
    </location>
</feature>
<evidence type="ECO:0000256" key="5">
    <source>
        <dbReference type="ARBA" id="ARBA00023529"/>
    </source>
</evidence>
<dbReference type="PANTHER" id="PTHR43806:SF67">
    <property type="entry name" value="EGF-LIKE DOMAIN-CONTAINING PROTEIN"/>
    <property type="match status" value="1"/>
</dbReference>
<feature type="active site" description="Charge relay system" evidence="7 8">
    <location>
        <position position="210"/>
    </location>
</feature>
<evidence type="ECO:0000256" key="1">
    <source>
        <dbReference type="ARBA" id="ARBA00011073"/>
    </source>
</evidence>
<dbReference type="HOGENOM" id="CLU_011263_7_3_1"/>
<evidence type="ECO:0000256" key="6">
    <source>
        <dbReference type="ARBA" id="ARBA00023619"/>
    </source>
</evidence>
<comment type="catalytic activity">
    <reaction evidence="5">
        <text>Hydrolysis of proteins with broad specificity for peptide bonds, and a preference for a large uncharged residue in P1. Hydrolyzes peptide amides.</text>
        <dbReference type="EC" id="3.4.21.62"/>
    </reaction>
</comment>
<keyword evidence="4 8" id="KW-0720">Serine protease</keyword>
<dbReference type="eggNOG" id="KOG1153">
    <property type="taxonomic scope" value="Eukaryota"/>
</dbReference>
<keyword evidence="13" id="KW-1185">Reference proteome</keyword>
<evidence type="ECO:0000256" key="10">
    <source>
        <dbReference type="SAM" id="SignalP"/>
    </source>
</evidence>
<dbReference type="InterPro" id="IPR036852">
    <property type="entry name" value="Peptidase_S8/S53_dom_sf"/>
</dbReference>
<dbReference type="InterPro" id="IPR050131">
    <property type="entry name" value="Peptidase_S8_subtilisin-like"/>
</dbReference>
<reference evidence="13" key="2">
    <citation type="submission" date="2010-04" db="EMBL/GenBank/DDBJ databases">
        <authorList>
            <person name="Buell R."/>
            <person name="Hamilton J."/>
            <person name="Hostetler J."/>
        </authorList>
    </citation>
    <scope>NUCLEOTIDE SEQUENCE [LARGE SCALE GENOMIC DNA]</scope>
    <source>
        <strain evidence="13">DAOM:BR144</strain>
    </source>
</reference>
<evidence type="ECO:0000256" key="9">
    <source>
        <dbReference type="RuleBase" id="RU003355"/>
    </source>
</evidence>
<reference evidence="13" key="1">
    <citation type="journal article" date="2010" name="Genome Biol.">
        <title>Genome sequence of the necrotrophic plant pathogen Pythium ultimum reveals original pathogenicity mechanisms and effector repertoire.</title>
        <authorList>
            <person name="Levesque C.A."/>
            <person name="Brouwer H."/>
            <person name="Cano L."/>
            <person name="Hamilton J.P."/>
            <person name="Holt C."/>
            <person name="Huitema E."/>
            <person name="Raffaele S."/>
            <person name="Robideau G.P."/>
            <person name="Thines M."/>
            <person name="Win J."/>
            <person name="Zerillo M.M."/>
            <person name="Beakes G.W."/>
            <person name="Boore J.L."/>
            <person name="Busam D."/>
            <person name="Dumas B."/>
            <person name="Ferriera S."/>
            <person name="Fuerstenberg S.I."/>
            <person name="Gachon C.M."/>
            <person name="Gaulin E."/>
            <person name="Govers F."/>
            <person name="Grenville-Briggs L."/>
            <person name="Horner N."/>
            <person name="Hostetler J."/>
            <person name="Jiang R.H."/>
            <person name="Johnson J."/>
            <person name="Krajaejun T."/>
            <person name="Lin H."/>
            <person name="Meijer H.J."/>
            <person name="Moore B."/>
            <person name="Morris P."/>
            <person name="Phuntmart V."/>
            <person name="Puiu D."/>
            <person name="Shetty J."/>
            <person name="Stajich J.E."/>
            <person name="Tripathy S."/>
            <person name="Wawra S."/>
            <person name="van West P."/>
            <person name="Whitty B.R."/>
            <person name="Coutinho P.M."/>
            <person name="Henrissat B."/>
            <person name="Martin F."/>
            <person name="Thomas P.D."/>
            <person name="Tyler B.M."/>
            <person name="De Vries R.P."/>
            <person name="Kamoun S."/>
            <person name="Yandell M."/>
            <person name="Tisserat N."/>
            <person name="Buell C.R."/>
        </authorList>
    </citation>
    <scope>NUCLEOTIDE SEQUENCE</scope>
    <source>
        <strain evidence="13">DAOM:BR144</strain>
    </source>
</reference>
<evidence type="ECO:0000256" key="7">
    <source>
        <dbReference type="PIRSR" id="PIRSR615500-1"/>
    </source>
</evidence>
<feature type="signal peptide" evidence="10">
    <location>
        <begin position="1"/>
        <end position="29"/>
    </location>
</feature>
<comment type="similarity">
    <text evidence="1 8 9">Belongs to the peptidase S8 family.</text>
</comment>
<dbReference type="PROSITE" id="PS51892">
    <property type="entry name" value="SUBTILASE"/>
    <property type="match status" value="1"/>
</dbReference>
<keyword evidence="3 8" id="KW-0378">Hydrolase</keyword>
<evidence type="ECO:0000256" key="2">
    <source>
        <dbReference type="ARBA" id="ARBA00022670"/>
    </source>
</evidence>
<dbReference type="EnsemblProtists" id="PYU1_T001576">
    <property type="protein sequence ID" value="PYU1_T001576"/>
    <property type="gene ID" value="PYU1_G001576"/>
</dbReference>
<protein>
    <recommendedName>
        <fullName evidence="6">subtilisin</fullName>
        <ecNumber evidence="6">3.4.21.62</ecNumber>
    </recommendedName>
</protein>
<dbReference type="Pfam" id="PF00082">
    <property type="entry name" value="Peptidase_S8"/>
    <property type="match status" value="1"/>
</dbReference>
<keyword evidence="2 8" id="KW-0645">Protease</keyword>
<dbReference type="PROSITE" id="PS00136">
    <property type="entry name" value="SUBTILASE_ASP"/>
    <property type="match status" value="1"/>
</dbReference>
<dbReference type="InterPro" id="IPR023828">
    <property type="entry name" value="Peptidase_S8_Ser-AS"/>
</dbReference>
<reference evidence="12" key="3">
    <citation type="submission" date="2015-02" db="UniProtKB">
        <authorList>
            <consortium name="EnsemblProtists"/>
        </authorList>
    </citation>
    <scope>IDENTIFICATION</scope>
    <source>
        <strain evidence="12">DAOM BR144</strain>
    </source>
</reference>
<feature type="domain" description="Peptidase S8/S53" evidence="11">
    <location>
        <begin position="201"/>
        <end position="477"/>
    </location>
</feature>
<dbReference type="InterPro" id="IPR023827">
    <property type="entry name" value="Peptidase_S8_Asp-AS"/>
</dbReference>
<name>K3W9D5_GLOUD</name>
<evidence type="ECO:0000259" key="11">
    <source>
        <dbReference type="Pfam" id="PF00082"/>
    </source>
</evidence>
<feature type="active site" description="Charge relay system" evidence="7 8">
    <location>
        <position position="246"/>
    </location>
</feature>
<dbReference type="GO" id="GO:0006508">
    <property type="term" value="P:proteolysis"/>
    <property type="evidence" value="ECO:0007669"/>
    <property type="project" value="UniProtKB-KW"/>
</dbReference>
<dbReference type="STRING" id="431595.K3W9D5"/>
<dbReference type="PANTHER" id="PTHR43806">
    <property type="entry name" value="PEPTIDASE S8"/>
    <property type="match status" value="1"/>
</dbReference>
<keyword evidence="10" id="KW-0732">Signal</keyword>
<feature type="active site" description="Charge relay system" evidence="7 8">
    <location>
        <position position="416"/>
    </location>
</feature>
<dbReference type="SUPFAM" id="SSF52743">
    <property type="entry name" value="Subtilisin-like"/>
    <property type="match status" value="1"/>
</dbReference>
<dbReference type="InterPro" id="IPR015500">
    <property type="entry name" value="Peptidase_S8_subtilisin-rel"/>
</dbReference>
<evidence type="ECO:0000313" key="12">
    <source>
        <dbReference type="EnsemblProtists" id="PYU1_T001576"/>
    </source>
</evidence>
<evidence type="ECO:0000256" key="8">
    <source>
        <dbReference type="PROSITE-ProRule" id="PRU01240"/>
    </source>
</evidence>
<dbReference type="InParanoid" id="K3W9D5"/>
<dbReference type="Gene3D" id="3.40.50.200">
    <property type="entry name" value="Peptidase S8/S53 domain"/>
    <property type="match status" value="1"/>
</dbReference>
<dbReference type="VEuPathDB" id="FungiDB:PYU1_G001576"/>
<dbReference type="GO" id="GO:0004252">
    <property type="term" value="F:serine-type endopeptidase activity"/>
    <property type="evidence" value="ECO:0007669"/>
    <property type="project" value="UniProtKB-UniRule"/>
</dbReference>